<sequence>MWMDNLVVNDDSITLVDPEGAVIRSPELEILDFQVAKGISPTLSTQYAVQSLEYATASSLAIEPSERRIIRAEVQKVAIIKG</sequence>
<organism evidence="1 2">
    <name type="scientific">Ricinus communis</name>
    <name type="common">Castor bean</name>
    <dbReference type="NCBI Taxonomy" id="3988"/>
    <lineage>
        <taxon>Eukaryota</taxon>
        <taxon>Viridiplantae</taxon>
        <taxon>Streptophyta</taxon>
        <taxon>Embryophyta</taxon>
        <taxon>Tracheophyta</taxon>
        <taxon>Spermatophyta</taxon>
        <taxon>Magnoliopsida</taxon>
        <taxon>eudicotyledons</taxon>
        <taxon>Gunneridae</taxon>
        <taxon>Pentapetalae</taxon>
        <taxon>rosids</taxon>
        <taxon>fabids</taxon>
        <taxon>Malpighiales</taxon>
        <taxon>Euphorbiaceae</taxon>
        <taxon>Acalyphoideae</taxon>
        <taxon>Acalypheae</taxon>
        <taxon>Ricinus</taxon>
    </lineage>
</organism>
<gene>
    <name evidence="1" type="ORF">RCOM_0641370</name>
</gene>
<keyword evidence="2" id="KW-1185">Reference proteome</keyword>
<evidence type="ECO:0000313" key="1">
    <source>
        <dbReference type="EMBL" id="EEF40449.1"/>
    </source>
</evidence>
<accession>B9S7F6</accession>
<reference evidence="2" key="1">
    <citation type="journal article" date="2010" name="Nat. Biotechnol.">
        <title>Draft genome sequence of the oilseed species Ricinus communis.</title>
        <authorList>
            <person name="Chan A.P."/>
            <person name="Crabtree J."/>
            <person name="Zhao Q."/>
            <person name="Lorenzi H."/>
            <person name="Orvis J."/>
            <person name="Puiu D."/>
            <person name="Melake-Berhan A."/>
            <person name="Jones K.M."/>
            <person name="Redman J."/>
            <person name="Chen G."/>
            <person name="Cahoon E.B."/>
            <person name="Gedil M."/>
            <person name="Stanke M."/>
            <person name="Haas B.J."/>
            <person name="Wortman J.R."/>
            <person name="Fraser-Liggett C.M."/>
            <person name="Ravel J."/>
            <person name="Rabinowicz P.D."/>
        </authorList>
    </citation>
    <scope>NUCLEOTIDE SEQUENCE [LARGE SCALE GENOMIC DNA]</scope>
    <source>
        <strain evidence="2">cv. Hale</strain>
    </source>
</reference>
<protein>
    <submittedName>
        <fullName evidence="1">Uncharacterized protein</fullName>
    </submittedName>
</protein>
<dbReference type="InParanoid" id="B9S7F6"/>
<proteinExistence type="predicted"/>
<dbReference type="Proteomes" id="UP000008311">
    <property type="component" value="Unassembled WGS sequence"/>
</dbReference>
<name>B9S7F6_RICCO</name>
<dbReference type="AlphaFoldDB" id="B9S7F6"/>
<evidence type="ECO:0000313" key="2">
    <source>
        <dbReference type="Proteomes" id="UP000008311"/>
    </source>
</evidence>
<dbReference type="EMBL" id="EQ973885">
    <property type="protein sequence ID" value="EEF40449.1"/>
    <property type="molecule type" value="Genomic_DNA"/>
</dbReference>